<dbReference type="GO" id="GO:0046872">
    <property type="term" value="F:metal ion binding"/>
    <property type="evidence" value="ECO:0007669"/>
    <property type="project" value="UniProtKB-UniRule"/>
</dbReference>
<proteinExistence type="inferred from homology"/>
<keyword evidence="1 5" id="KW-0349">Heme</keyword>
<evidence type="ECO:0000256" key="5">
    <source>
        <dbReference type="RuleBase" id="RU362121"/>
    </source>
</evidence>
<dbReference type="EMBL" id="CAJNJA010025363">
    <property type="protein sequence ID" value="CAE7541672.1"/>
    <property type="molecule type" value="Genomic_DNA"/>
</dbReference>
<dbReference type="GO" id="GO:0020037">
    <property type="term" value="F:heme binding"/>
    <property type="evidence" value="ECO:0007669"/>
    <property type="project" value="UniProtKB-UniRule"/>
</dbReference>
<reference evidence="8" key="1">
    <citation type="submission" date="2021-02" db="EMBL/GenBank/DDBJ databases">
        <authorList>
            <person name="Dougan E. K."/>
            <person name="Rhodes N."/>
            <person name="Thang M."/>
            <person name="Chan C."/>
        </authorList>
    </citation>
    <scope>NUCLEOTIDE SEQUENCE</scope>
</reference>
<dbReference type="GO" id="GO:0016020">
    <property type="term" value="C:membrane"/>
    <property type="evidence" value="ECO:0007669"/>
    <property type="project" value="TreeGrafter"/>
</dbReference>
<keyword evidence="3 5" id="KW-0408">Iron</keyword>
<dbReference type="InterPro" id="IPR018506">
    <property type="entry name" value="Cyt_B5_heme-BS"/>
</dbReference>
<dbReference type="Pfam" id="PF00173">
    <property type="entry name" value="Cyt-b5"/>
    <property type="match status" value="1"/>
</dbReference>
<feature type="chain" id="PRO_5033002405" description="Cytochrome b5 heme-binding domain-containing protein" evidence="6">
    <location>
        <begin position="23"/>
        <end position="173"/>
    </location>
</feature>
<dbReference type="InterPro" id="IPR050668">
    <property type="entry name" value="Cytochrome_b5"/>
</dbReference>
<evidence type="ECO:0000259" key="7">
    <source>
        <dbReference type="PROSITE" id="PS50255"/>
    </source>
</evidence>
<evidence type="ECO:0000256" key="6">
    <source>
        <dbReference type="SAM" id="SignalP"/>
    </source>
</evidence>
<dbReference type="PANTHER" id="PTHR19359">
    <property type="entry name" value="CYTOCHROME B5"/>
    <property type="match status" value="1"/>
</dbReference>
<evidence type="ECO:0000256" key="4">
    <source>
        <dbReference type="ARBA" id="ARBA00038168"/>
    </source>
</evidence>
<keyword evidence="2 5" id="KW-0479">Metal-binding</keyword>
<dbReference type="Proteomes" id="UP000601435">
    <property type="component" value="Unassembled WGS sequence"/>
</dbReference>
<dbReference type="PROSITE" id="PS00191">
    <property type="entry name" value="CYTOCHROME_B5_1"/>
    <property type="match status" value="1"/>
</dbReference>
<sequence>PGSSLVELGALISMLRALLVLALSGSHVLLSMSQPAAVEDPKQAPSASSLNREFTMEEVARHNSQGDLWGVVDGYVLDLTGFVKDHPGGEKIFQITHEKSFSFARGPNAHFGATAAAFAEACRDFESKGRPEGFEFAFQNSRKNGGLDNSGSVTGRASGPVGTVKFLGKVFTA</sequence>
<organism evidence="8 9">
    <name type="scientific">Symbiodinium necroappetens</name>
    <dbReference type="NCBI Taxonomy" id="1628268"/>
    <lineage>
        <taxon>Eukaryota</taxon>
        <taxon>Sar</taxon>
        <taxon>Alveolata</taxon>
        <taxon>Dinophyceae</taxon>
        <taxon>Suessiales</taxon>
        <taxon>Symbiodiniaceae</taxon>
        <taxon>Symbiodinium</taxon>
    </lineage>
</organism>
<evidence type="ECO:0000313" key="9">
    <source>
        <dbReference type="Proteomes" id="UP000601435"/>
    </source>
</evidence>
<evidence type="ECO:0000313" key="8">
    <source>
        <dbReference type="EMBL" id="CAE7541672.1"/>
    </source>
</evidence>
<feature type="domain" description="Cytochrome b5 heme-binding" evidence="7">
    <location>
        <begin position="51"/>
        <end position="93"/>
    </location>
</feature>
<comment type="caution">
    <text evidence="8">The sequence shown here is derived from an EMBL/GenBank/DDBJ whole genome shotgun (WGS) entry which is preliminary data.</text>
</comment>
<accession>A0A812TNY1</accession>
<evidence type="ECO:0000256" key="3">
    <source>
        <dbReference type="ARBA" id="ARBA00023004"/>
    </source>
</evidence>
<keyword evidence="9" id="KW-1185">Reference proteome</keyword>
<evidence type="ECO:0000256" key="2">
    <source>
        <dbReference type="ARBA" id="ARBA00022723"/>
    </source>
</evidence>
<keyword evidence="6" id="KW-0732">Signal</keyword>
<comment type="similarity">
    <text evidence="4 5">Belongs to the cytochrome b5 family.</text>
</comment>
<feature type="non-terminal residue" evidence="8">
    <location>
        <position position="1"/>
    </location>
</feature>
<dbReference type="SMART" id="SM01117">
    <property type="entry name" value="Cyt-b5"/>
    <property type="match status" value="1"/>
</dbReference>
<evidence type="ECO:0000256" key="1">
    <source>
        <dbReference type="ARBA" id="ARBA00022617"/>
    </source>
</evidence>
<name>A0A812TNY1_9DINO</name>
<protein>
    <recommendedName>
        <fullName evidence="7">Cytochrome b5 heme-binding domain-containing protein</fullName>
    </recommendedName>
</protein>
<feature type="signal peptide" evidence="6">
    <location>
        <begin position="1"/>
        <end position="22"/>
    </location>
</feature>
<dbReference type="AlphaFoldDB" id="A0A812TNY1"/>
<dbReference type="InterPro" id="IPR036400">
    <property type="entry name" value="Cyt_B5-like_heme/steroid_sf"/>
</dbReference>
<dbReference type="PROSITE" id="PS50255">
    <property type="entry name" value="CYTOCHROME_B5_2"/>
    <property type="match status" value="1"/>
</dbReference>
<dbReference type="Gene3D" id="3.10.120.10">
    <property type="entry name" value="Cytochrome b5-like heme/steroid binding domain"/>
    <property type="match status" value="1"/>
</dbReference>
<gene>
    <name evidence="8" type="ORF">SNEC2469_LOCUS15591</name>
</gene>
<dbReference type="InterPro" id="IPR001199">
    <property type="entry name" value="Cyt_B5-like_heme/steroid-bd"/>
</dbReference>
<dbReference type="OrthoDB" id="434771at2759"/>
<dbReference type="SUPFAM" id="SSF55856">
    <property type="entry name" value="Cytochrome b5-like heme/steroid binding domain"/>
    <property type="match status" value="1"/>
</dbReference>